<dbReference type="NCBIfam" id="TIGR01740">
    <property type="entry name" value="pyrF"/>
    <property type="match status" value="1"/>
</dbReference>
<keyword evidence="4" id="KW-0210">Decarboxylase</keyword>
<feature type="domain" description="Orotidine 5'-phosphate decarboxylase" evidence="8">
    <location>
        <begin position="11"/>
        <end position="228"/>
    </location>
</feature>
<evidence type="ECO:0000256" key="6">
    <source>
        <dbReference type="ARBA" id="ARBA00023239"/>
    </source>
</evidence>
<dbReference type="PROSITE" id="PS00156">
    <property type="entry name" value="OMPDECASE"/>
    <property type="match status" value="1"/>
</dbReference>
<evidence type="ECO:0000256" key="2">
    <source>
        <dbReference type="ARBA" id="ARBA00012321"/>
    </source>
</evidence>
<dbReference type="HAMAP" id="MF_01200_B">
    <property type="entry name" value="OMPdecase_type1_B"/>
    <property type="match status" value="1"/>
</dbReference>
<keyword evidence="5" id="KW-0665">Pyrimidine biosynthesis</keyword>
<gene>
    <name evidence="9" type="ORF">MNB_SUP05-5-1092</name>
</gene>
<comment type="pathway">
    <text evidence="1">Pyrimidine metabolism; UMP biosynthesis via de novo pathway; UMP from orotate: step 2/2.</text>
</comment>
<name>A0A1W1BYK0_9ZZZZ</name>
<proteinExistence type="inferred from homology"/>
<organism evidence="9">
    <name type="scientific">hydrothermal vent metagenome</name>
    <dbReference type="NCBI Taxonomy" id="652676"/>
    <lineage>
        <taxon>unclassified sequences</taxon>
        <taxon>metagenomes</taxon>
        <taxon>ecological metagenomes</taxon>
    </lineage>
</organism>
<reference evidence="9" key="1">
    <citation type="submission" date="2016-10" db="EMBL/GenBank/DDBJ databases">
        <authorList>
            <person name="de Groot N.N."/>
        </authorList>
    </citation>
    <scope>NUCLEOTIDE SEQUENCE</scope>
</reference>
<dbReference type="InterPro" id="IPR013785">
    <property type="entry name" value="Aldolase_TIM"/>
</dbReference>
<dbReference type="Gene3D" id="3.20.20.70">
    <property type="entry name" value="Aldolase class I"/>
    <property type="match status" value="1"/>
</dbReference>
<dbReference type="InterPro" id="IPR018089">
    <property type="entry name" value="OMPdecase_AS"/>
</dbReference>
<accession>A0A1W1BYK0</accession>
<dbReference type="SMART" id="SM00934">
    <property type="entry name" value="OMPdecase"/>
    <property type="match status" value="1"/>
</dbReference>
<dbReference type="InterPro" id="IPR011060">
    <property type="entry name" value="RibuloseP-bd_barrel"/>
</dbReference>
<evidence type="ECO:0000256" key="5">
    <source>
        <dbReference type="ARBA" id="ARBA00022975"/>
    </source>
</evidence>
<evidence type="ECO:0000256" key="1">
    <source>
        <dbReference type="ARBA" id="ARBA00004861"/>
    </source>
</evidence>
<dbReference type="PANTHER" id="PTHR32119">
    <property type="entry name" value="OROTIDINE 5'-PHOSPHATE DECARBOXYLASE"/>
    <property type="match status" value="1"/>
</dbReference>
<dbReference type="NCBIfam" id="NF001273">
    <property type="entry name" value="PRK00230.1"/>
    <property type="match status" value="1"/>
</dbReference>
<dbReference type="EC" id="4.1.1.23" evidence="2"/>
<dbReference type="SUPFAM" id="SSF51366">
    <property type="entry name" value="Ribulose-phoshate binding barrel"/>
    <property type="match status" value="1"/>
</dbReference>
<dbReference type="InterPro" id="IPR014732">
    <property type="entry name" value="OMPdecase"/>
</dbReference>
<dbReference type="InterPro" id="IPR047596">
    <property type="entry name" value="OMPdecase_bac"/>
</dbReference>
<dbReference type="GO" id="GO:0044205">
    <property type="term" value="P:'de novo' UMP biosynthetic process"/>
    <property type="evidence" value="ECO:0007669"/>
    <property type="project" value="UniProtKB-UniPathway"/>
</dbReference>
<dbReference type="UniPathway" id="UPA00070">
    <property type="reaction ID" value="UER00120"/>
</dbReference>
<evidence type="ECO:0000259" key="8">
    <source>
        <dbReference type="SMART" id="SM00934"/>
    </source>
</evidence>
<evidence type="ECO:0000256" key="4">
    <source>
        <dbReference type="ARBA" id="ARBA00022793"/>
    </source>
</evidence>
<sequence length="237" mass="26107">MIIKNIAVEDRLVFALDVDSIEKAKNLVEVLGDSVSFYKIGMELLMTGGYFELLDWLIKKDKKVFVDLKFFDVPETVGRTIARLSERGATFATIHGNQKMMEYAAKNKGNLKILAVTALTSMDRGDLLDLGFECDVKDLVLSRAKRALEAGCDGVVSSGLEVPMLRESIDDKLIALTPGIRPVDNDEKAGDQKRVVDVATAFKNGSDYIVVGRPIKNAPNPYDAAMSIQKTIKDIFS</sequence>
<keyword evidence="6 9" id="KW-0456">Lyase</keyword>
<dbReference type="GO" id="GO:0004590">
    <property type="term" value="F:orotidine-5'-phosphate decarboxylase activity"/>
    <property type="evidence" value="ECO:0007669"/>
    <property type="project" value="UniProtKB-EC"/>
</dbReference>
<evidence type="ECO:0000256" key="7">
    <source>
        <dbReference type="ARBA" id="ARBA00033428"/>
    </source>
</evidence>
<evidence type="ECO:0000313" key="9">
    <source>
        <dbReference type="EMBL" id="SFV58565.1"/>
    </source>
</evidence>
<dbReference type="GO" id="GO:0006207">
    <property type="term" value="P:'de novo' pyrimidine nucleobase biosynthetic process"/>
    <property type="evidence" value="ECO:0007669"/>
    <property type="project" value="InterPro"/>
</dbReference>
<dbReference type="CDD" id="cd04725">
    <property type="entry name" value="OMP_decarboxylase_like"/>
    <property type="match status" value="1"/>
</dbReference>
<dbReference type="AlphaFoldDB" id="A0A1W1BYK0"/>
<dbReference type="Pfam" id="PF00215">
    <property type="entry name" value="OMPdecase"/>
    <property type="match status" value="1"/>
</dbReference>
<dbReference type="GO" id="GO:0005829">
    <property type="term" value="C:cytosol"/>
    <property type="evidence" value="ECO:0007669"/>
    <property type="project" value="TreeGrafter"/>
</dbReference>
<dbReference type="EMBL" id="FPHJ01000024">
    <property type="protein sequence ID" value="SFV58565.1"/>
    <property type="molecule type" value="Genomic_DNA"/>
</dbReference>
<evidence type="ECO:0000256" key="3">
    <source>
        <dbReference type="ARBA" id="ARBA00021923"/>
    </source>
</evidence>
<dbReference type="PANTHER" id="PTHR32119:SF2">
    <property type="entry name" value="OROTIDINE 5'-PHOSPHATE DECARBOXYLASE"/>
    <property type="match status" value="1"/>
</dbReference>
<dbReference type="InterPro" id="IPR001754">
    <property type="entry name" value="OMPdeCOase_dom"/>
</dbReference>
<protein>
    <recommendedName>
        <fullName evidence="3">Orotidine 5'-phosphate decarboxylase</fullName>
        <ecNumber evidence="2">4.1.1.23</ecNumber>
    </recommendedName>
    <alternativeName>
        <fullName evidence="7">OMP decarboxylase</fullName>
    </alternativeName>
</protein>